<keyword evidence="2" id="KW-0472">Membrane</keyword>
<organism evidence="3 4">
    <name type="scientific">Mucor plumbeus</name>
    <dbReference type="NCBI Taxonomy" id="97098"/>
    <lineage>
        <taxon>Eukaryota</taxon>
        <taxon>Fungi</taxon>
        <taxon>Fungi incertae sedis</taxon>
        <taxon>Mucoromycota</taxon>
        <taxon>Mucoromycotina</taxon>
        <taxon>Mucoromycetes</taxon>
        <taxon>Mucorales</taxon>
        <taxon>Mucorineae</taxon>
        <taxon>Mucoraceae</taxon>
        <taxon>Mucor</taxon>
    </lineage>
</organism>
<dbReference type="GO" id="GO:0016020">
    <property type="term" value="C:membrane"/>
    <property type="evidence" value="ECO:0007669"/>
    <property type="project" value="UniProtKB-SubCell"/>
</dbReference>
<keyword evidence="4" id="KW-1185">Reference proteome</keyword>
<evidence type="ECO:0000313" key="4">
    <source>
        <dbReference type="Proteomes" id="UP000650833"/>
    </source>
</evidence>
<name>A0A8H7V0A6_9FUNG</name>
<gene>
    <name evidence="3" type="ORF">INT46_008777</name>
</gene>
<keyword evidence="2" id="KW-1133">Transmembrane helix</keyword>
<dbReference type="OrthoDB" id="71600at2759"/>
<dbReference type="PANTHER" id="PTHR28177">
    <property type="entry name" value="ALTERED INHERITANCE OF MITOCHONDRIA PROTEIN 19, MITOCHONDRIAL"/>
    <property type="match status" value="1"/>
</dbReference>
<dbReference type="Pfam" id="PF10315">
    <property type="entry name" value="Aim19"/>
    <property type="match status" value="1"/>
</dbReference>
<evidence type="ECO:0000313" key="3">
    <source>
        <dbReference type="EMBL" id="KAG2200722.1"/>
    </source>
</evidence>
<keyword evidence="2" id="KW-0812">Transmembrane</keyword>
<evidence type="ECO:0000256" key="2">
    <source>
        <dbReference type="SAM" id="Phobius"/>
    </source>
</evidence>
<dbReference type="Proteomes" id="UP000650833">
    <property type="component" value="Unassembled WGS sequence"/>
</dbReference>
<evidence type="ECO:0000256" key="1">
    <source>
        <dbReference type="SAM" id="MobiDB-lite"/>
    </source>
</evidence>
<dbReference type="PANTHER" id="PTHR28177:SF1">
    <property type="entry name" value="ALTERED INHERITANCE OF MITOCHONDRIA PROTEIN 19, MITOCHONDRIAL"/>
    <property type="match status" value="1"/>
</dbReference>
<dbReference type="EMBL" id="JAEPRC010000308">
    <property type="protein sequence ID" value="KAG2200722.1"/>
    <property type="molecule type" value="Genomic_DNA"/>
</dbReference>
<dbReference type="GO" id="GO:0005739">
    <property type="term" value="C:mitochondrion"/>
    <property type="evidence" value="ECO:0007669"/>
    <property type="project" value="TreeGrafter"/>
</dbReference>
<feature type="transmembrane region" description="Helical" evidence="2">
    <location>
        <begin position="108"/>
        <end position="128"/>
    </location>
</feature>
<reference evidence="3" key="1">
    <citation type="submission" date="2020-12" db="EMBL/GenBank/DDBJ databases">
        <title>Metabolic potential, ecology and presence of endohyphal bacteria is reflected in genomic diversity of Mucoromycotina.</title>
        <authorList>
            <person name="Muszewska A."/>
            <person name="Okrasinska A."/>
            <person name="Steczkiewicz K."/>
            <person name="Drgas O."/>
            <person name="Orlowska M."/>
            <person name="Perlinska-Lenart U."/>
            <person name="Aleksandrzak-Piekarczyk T."/>
            <person name="Szatraj K."/>
            <person name="Zielenkiewicz U."/>
            <person name="Pilsyk S."/>
            <person name="Malc E."/>
            <person name="Mieczkowski P."/>
            <person name="Kruszewska J.S."/>
            <person name="Biernat P."/>
            <person name="Pawlowska J."/>
        </authorList>
    </citation>
    <scope>NUCLEOTIDE SEQUENCE</scope>
    <source>
        <strain evidence="3">CBS 226.32</strain>
    </source>
</reference>
<dbReference type="InterPro" id="IPR019419">
    <property type="entry name" value="AIM19"/>
</dbReference>
<feature type="transmembrane region" description="Helical" evidence="2">
    <location>
        <begin position="201"/>
        <end position="227"/>
    </location>
</feature>
<comment type="caution">
    <text evidence="3">The sequence shown here is derived from an EMBL/GenBank/DDBJ whole genome shotgun (WGS) entry which is preliminary data.</text>
</comment>
<protein>
    <submittedName>
        <fullName evidence="3">Uncharacterized protein</fullName>
    </submittedName>
</protein>
<dbReference type="AlphaFoldDB" id="A0A8H7V0A6"/>
<feature type="region of interest" description="Disordered" evidence="1">
    <location>
        <begin position="264"/>
        <end position="288"/>
    </location>
</feature>
<sequence>MSKASSTTTEQSAENKITTWIDKQSESPYPMWALSAATLVALPLAVRKSPGIPGLFQTMAFAGIFAGAGYVTNAGDAENGSGIATAWCLSWSFLNAKTAIKSMRPIPIALLGAVTLNTVIYVAMGLAYTHQIQLDSYGSKFWDFFQQQDSRFLLDLEHSLKCCGYESIQDRAIPKSCSVFLKVNIGCKQAVIGNIQQWHQYITIAIILLLATQLIALLVSAILSFIIDRETREEETYMALLSSQNNNHHHSWLNHGESSYNPSSGYFGRNTRSSQRSIPRYGSTPSTK</sequence>
<accession>A0A8H7V0A6</accession>
<proteinExistence type="predicted"/>